<evidence type="ECO:0000313" key="14">
    <source>
        <dbReference type="Proteomes" id="UP000217763"/>
    </source>
</evidence>
<dbReference type="AlphaFoldDB" id="A0A291HP85"/>
<dbReference type="PANTHER" id="PTHR43788">
    <property type="entry name" value="DNA2/NAM7 HELICASE FAMILY MEMBER"/>
    <property type="match status" value="1"/>
</dbReference>
<dbReference type="Pfam" id="PF13245">
    <property type="entry name" value="AAA_19"/>
    <property type="match status" value="1"/>
</dbReference>
<dbReference type="SMART" id="SM00382">
    <property type="entry name" value="AAA"/>
    <property type="match status" value="1"/>
</dbReference>
<evidence type="ECO:0000313" key="13">
    <source>
        <dbReference type="EMBL" id="ATG73881.1"/>
    </source>
</evidence>
<dbReference type="GO" id="GO:0017116">
    <property type="term" value="F:single-stranded DNA helicase activity"/>
    <property type="evidence" value="ECO:0007669"/>
    <property type="project" value="TreeGrafter"/>
</dbReference>
<dbReference type="InterPro" id="IPR041851">
    <property type="entry name" value="RecD_N_sf"/>
</dbReference>
<dbReference type="Pfam" id="PF13538">
    <property type="entry name" value="UvrD_C_2"/>
    <property type="match status" value="1"/>
</dbReference>
<comment type="subunit">
    <text evidence="11">Heterotrimer of RecB, RecC and RecD. All subunits contribute to DNA-binding.</text>
</comment>
<dbReference type="InterPro" id="IPR027417">
    <property type="entry name" value="P-loop_NTPase"/>
</dbReference>
<dbReference type="EC" id="5.6.2.3" evidence="11"/>
<dbReference type="RefSeq" id="WP_096779093.1">
    <property type="nucleotide sequence ID" value="NZ_CP012621.1"/>
</dbReference>
<dbReference type="GO" id="GO:0016887">
    <property type="term" value="F:ATP hydrolysis activity"/>
    <property type="evidence" value="ECO:0007669"/>
    <property type="project" value="RHEA"/>
</dbReference>
<dbReference type="HAMAP" id="MF_01487">
    <property type="entry name" value="RecD"/>
    <property type="match status" value="1"/>
</dbReference>
<dbReference type="KEGG" id="zdf:AN401_08430"/>
<dbReference type="EMBL" id="CP012621">
    <property type="protein sequence ID" value="ATG73881.1"/>
    <property type="molecule type" value="Genomic_DNA"/>
</dbReference>
<keyword evidence="8 11" id="KW-0238">DNA-binding</keyword>
<dbReference type="GO" id="GO:0008854">
    <property type="term" value="F:exodeoxyribonuclease V activity"/>
    <property type="evidence" value="ECO:0007669"/>
    <property type="project" value="InterPro"/>
</dbReference>
<organism evidence="13 14">
    <name type="scientific">Zobellella denitrificans</name>
    <dbReference type="NCBI Taxonomy" id="347534"/>
    <lineage>
        <taxon>Bacteria</taxon>
        <taxon>Pseudomonadati</taxon>
        <taxon>Pseudomonadota</taxon>
        <taxon>Gammaproteobacteria</taxon>
        <taxon>Aeromonadales</taxon>
        <taxon>Aeromonadaceae</taxon>
        <taxon>Zobellella</taxon>
    </lineage>
</organism>
<dbReference type="InterPro" id="IPR050534">
    <property type="entry name" value="Coronavir_polyprotein_1ab"/>
</dbReference>
<accession>A0A291HP85</accession>
<keyword evidence="10 11" id="KW-0413">Isomerase</keyword>
<evidence type="ECO:0000256" key="6">
    <source>
        <dbReference type="ARBA" id="ARBA00022839"/>
    </source>
</evidence>
<sequence>MTATITPLAGQRELLALLERWLELGWLRPLDRALAGFFAGLDPHAEARVLLAAALASHQLGHGHVCLDLAATLAEPDFALSLPPEGEEGLADAWLPSRLLAGLTLDDWRSALAASPLVAGPEGEAERPLVLHGGRLYLRRYWNYEQAVARSLAARIRDDRPVPQDLSAWLERLFPEPLVLDGERQTDWQKLACALAAASGFTLITGGPGTGKTTTVVRLLALLQATAEQPLRIRLAAPTGKAAARLTESIGAQVASLPVDEAVRRRIPTEVGTLHRLLGSLPDSRHFRHHAGNPLPLDVLVVDEASMIDLEMMACLLSALPAHARLLLLGDKDQLASVEAGALLGDLCRHAEQGHYQPERVRWLERVSGERLAHPALVPGAEGLHPLAQRILMLRHSRRFAGGSGIGQLARAVNEQRAGAARAVLDGGGEVAGLRLRGEQDRALDRLLRQGRGRALGYGHYLERMQATRPAPETPFADPAWTGWAAGVLAAFDQFRLLCAVRRGPWGVEGLNLRIAALLHRQGLLEADQGWYEGRPVLVTRNDYGLGLMNGDIGIALRLPEQDGRPVLRVAFPRNDGSGDLRFILPSRLGAVETVFAMTVHKSQGSEFAHTALMLPESLNPVLTKELLYTAITRARHWFTLLEPRPGVFEQAIARRVERQSGLLESLQR</sequence>
<keyword evidence="1 11" id="KW-0540">Nuclease</keyword>
<name>A0A291HP85_9GAMM</name>
<comment type="catalytic activity">
    <reaction evidence="11">
        <text>ATP + H2O = ADP + phosphate + H(+)</text>
        <dbReference type="Rhea" id="RHEA:13065"/>
        <dbReference type="ChEBI" id="CHEBI:15377"/>
        <dbReference type="ChEBI" id="CHEBI:15378"/>
        <dbReference type="ChEBI" id="CHEBI:30616"/>
        <dbReference type="ChEBI" id="CHEBI:43474"/>
        <dbReference type="ChEBI" id="CHEBI:456216"/>
        <dbReference type="EC" id="5.6.2.3"/>
    </reaction>
</comment>
<evidence type="ECO:0000256" key="10">
    <source>
        <dbReference type="ARBA" id="ARBA00023235"/>
    </source>
</evidence>
<dbReference type="InterPro" id="IPR027785">
    <property type="entry name" value="UvrD-like_helicase_C"/>
</dbReference>
<dbReference type="InterPro" id="IPR049550">
    <property type="entry name" value="RecD_N"/>
</dbReference>
<dbReference type="NCBIfam" id="TIGR01447">
    <property type="entry name" value="recD"/>
    <property type="match status" value="1"/>
</dbReference>
<dbReference type="Pfam" id="PF21185">
    <property type="entry name" value="RecD_N"/>
    <property type="match status" value="1"/>
</dbReference>
<keyword evidence="9 11" id="KW-0234">DNA repair</keyword>
<keyword evidence="3 11" id="KW-0227">DNA damage</keyword>
<dbReference type="SUPFAM" id="SSF52540">
    <property type="entry name" value="P-loop containing nucleoside triphosphate hydrolases"/>
    <property type="match status" value="1"/>
</dbReference>
<dbReference type="PANTHER" id="PTHR43788:SF6">
    <property type="entry name" value="DNA HELICASE B"/>
    <property type="match status" value="1"/>
</dbReference>
<evidence type="ECO:0000256" key="3">
    <source>
        <dbReference type="ARBA" id="ARBA00022763"/>
    </source>
</evidence>
<feature type="binding site" evidence="11">
    <location>
        <begin position="206"/>
        <end position="213"/>
    </location>
    <ligand>
        <name>ATP</name>
        <dbReference type="ChEBI" id="CHEBI:30616"/>
    </ligand>
</feature>
<dbReference type="GO" id="GO:0003677">
    <property type="term" value="F:DNA binding"/>
    <property type="evidence" value="ECO:0007669"/>
    <property type="project" value="UniProtKB-UniRule"/>
</dbReference>
<keyword evidence="6 11" id="KW-0269">Exonuclease</keyword>
<dbReference type="GO" id="GO:0043139">
    <property type="term" value="F:5'-3' DNA helicase activity"/>
    <property type="evidence" value="ECO:0007669"/>
    <property type="project" value="UniProtKB-UniRule"/>
</dbReference>
<dbReference type="GO" id="GO:0000724">
    <property type="term" value="P:double-strand break repair via homologous recombination"/>
    <property type="evidence" value="ECO:0007669"/>
    <property type="project" value="UniProtKB-UniRule"/>
</dbReference>
<evidence type="ECO:0000256" key="11">
    <source>
        <dbReference type="HAMAP-Rule" id="MF_01487"/>
    </source>
</evidence>
<proteinExistence type="inferred from homology"/>
<gene>
    <name evidence="11" type="primary">recD</name>
    <name evidence="13" type="ORF">AN401_08430</name>
</gene>
<evidence type="ECO:0000256" key="9">
    <source>
        <dbReference type="ARBA" id="ARBA00023204"/>
    </source>
</evidence>
<dbReference type="Gene3D" id="3.40.50.300">
    <property type="entry name" value="P-loop containing nucleotide triphosphate hydrolases"/>
    <property type="match status" value="3"/>
</dbReference>
<keyword evidence="5 11" id="KW-0347">Helicase</keyword>
<evidence type="ECO:0000256" key="5">
    <source>
        <dbReference type="ARBA" id="ARBA00022806"/>
    </source>
</evidence>
<dbReference type="Proteomes" id="UP000217763">
    <property type="component" value="Chromosome"/>
</dbReference>
<dbReference type="GO" id="GO:0005524">
    <property type="term" value="F:ATP binding"/>
    <property type="evidence" value="ECO:0007669"/>
    <property type="project" value="UniProtKB-UniRule"/>
</dbReference>
<dbReference type="CDD" id="cd18809">
    <property type="entry name" value="SF1_C_RecD"/>
    <property type="match status" value="1"/>
</dbReference>
<comment type="function">
    <text evidence="11">A helicase/nuclease that prepares dsDNA breaks (DSB) for recombinational DNA repair. Binds to DSBs and unwinds DNA via a highly rapid and processive ATP-dependent bidirectional helicase activity. Unwinds dsDNA until it encounters a Chi (crossover hotspot instigator) sequence from the 3' direction. Cuts ssDNA a few nucleotides 3' to the Chi site. The properties and activities of the enzyme are changed at Chi. The Chi-altered holoenzyme produces a long 3'-ssDNA overhang and facilitates RecA-binding to the ssDNA for homologous DNA recombination and repair. Holoenzyme degrades any linearized DNA that is unable to undergo homologous recombination. In the holoenzyme this subunit has ssDNA-dependent ATPase and 5'-3' helicase activity. When added to pre-assembled RecBC greatly stimulates nuclease activity and augments holoenzyme processivity. Negatively regulates the RecA-loading ability of RecBCD.</text>
</comment>
<keyword evidence="2 11" id="KW-0547">Nucleotide-binding</keyword>
<keyword evidence="14" id="KW-1185">Reference proteome</keyword>
<evidence type="ECO:0000256" key="2">
    <source>
        <dbReference type="ARBA" id="ARBA00022741"/>
    </source>
</evidence>
<reference evidence="14" key="1">
    <citation type="submission" date="2015-09" db="EMBL/GenBank/DDBJ databases">
        <authorList>
            <person name="Shao Z."/>
            <person name="Wang L."/>
        </authorList>
    </citation>
    <scope>NUCLEOTIDE SEQUENCE [LARGE SCALE GENOMIC DNA]</scope>
    <source>
        <strain evidence="14">F13-1</strain>
    </source>
</reference>
<dbReference type="CDD" id="cd17933">
    <property type="entry name" value="DEXSc_RecD-like"/>
    <property type="match status" value="1"/>
</dbReference>
<evidence type="ECO:0000256" key="4">
    <source>
        <dbReference type="ARBA" id="ARBA00022801"/>
    </source>
</evidence>
<feature type="domain" description="AAA+ ATPase" evidence="12">
    <location>
        <begin position="198"/>
        <end position="528"/>
    </location>
</feature>
<comment type="miscellaneous">
    <text evidence="11">In the RecBCD complex, RecB has a slow 3'-5' helicase, an exonuclease activity and loads RecA onto ssDNA, RecD has a fast 5'-3' helicase activity, while RecC stimulates the ATPase and processivity of the RecB helicase and contributes to recognition of the Chi site.</text>
</comment>
<dbReference type="GO" id="GO:0009338">
    <property type="term" value="C:exodeoxyribonuclease V complex"/>
    <property type="evidence" value="ECO:0007669"/>
    <property type="project" value="InterPro"/>
</dbReference>
<dbReference type="InterPro" id="IPR003593">
    <property type="entry name" value="AAA+_ATPase"/>
</dbReference>
<protein>
    <recommendedName>
        <fullName evidence="11">RecBCD enzyme subunit RecD</fullName>
        <ecNumber evidence="11">5.6.2.3</ecNumber>
    </recommendedName>
    <alternativeName>
        <fullName evidence="11">DNA 5'-3' helicase subunit RecD</fullName>
    </alternativeName>
    <alternativeName>
        <fullName evidence="11">Exonuclease V subunit RecD</fullName>
        <shortName evidence="11">ExoV subunit RecD</shortName>
    </alternativeName>
    <alternativeName>
        <fullName evidence="11">Helicase/nuclease RecBCD subunit RecD</fullName>
    </alternativeName>
</protein>
<dbReference type="InterPro" id="IPR006344">
    <property type="entry name" value="RecD"/>
</dbReference>
<evidence type="ECO:0000256" key="8">
    <source>
        <dbReference type="ARBA" id="ARBA00023125"/>
    </source>
</evidence>
<keyword evidence="7 11" id="KW-0067">ATP-binding</keyword>
<evidence type="ECO:0000256" key="7">
    <source>
        <dbReference type="ARBA" id="ARBA00022840"/>
    </source>
</evidence>
<evidence type="ECO:0000256" key="1">
    <source>
        <dbReference type="ARBA" id="ARBA00022722"/>
    </source>
</evidence>
<comment type="similarity">
    <text evidence="11">Belongs to the RecD family.</text>
</comment>
<keyword evidence="4 11" id="KW-0378">Hydrolase</keyword>
<evidence type="ECO:0000259" key="12">
    <source>
        <dbReference type="SMART" id="SM00382"/>
    </source>
</evidence>
<dbReference type="Gene3D" id="1.10.10.1020">
    <property type="entry name" value="RecBCD complex, subunit RecD, N-terminal domain"/>
    <property type="match status" value="1"/>
</dbReference>